<comment type="caution">
    <text evidence="11">The sequence shown here is derived from an EMBL/GenBank/DDBJ whole genome shotgun (WGS) entry which is preliminary data.</text>
</comment>
<dbReference type="PANTHER" id="PTHR30221">
    <property type="entry name" value="SMALL-CONDUCTANCE MECHANOSENSITIVE CHANNEL"/>
    <property type="match status" value="1"/>
</dbReference>
<dbReference type="InterPro" id="IPR011066">
    <property type="entry name" value="MscS_channel_C_sf"/>
</dbReference>
<evidence type="ECO:0000256" key="3">
    <source>
        <dbReference type="ARBA" id="ARBA00022475"/>
    </source>
</evidence>
<evidence type="ECO:0000256" key="7">
    <source>
        <dbReference type="SAM" id="Phobius"/>
    </source>
</evidence>
<comment type="similarity">
    <text evidence="2">Belongs to the MscS (TC 1.A.23) family.</text>
</comment>
<keyword evidence="12" id="KW-1185">Reference proteome</keyword>
<keyword evidence="4 7" id="KW-0812">Transmembrane</keyword>
<gene>
    <name evidence="11" type="ORF">C8D94_103287</name>
</gene>
<dbReference type="Pfam" id="PF21082">
    <property type="entry name" value="MS_channel_3rd"/>
    <property type="match status" value="1"/>
</dbReference>
<dbReference type="Gene3D" id="3.30.70.100">
    <property type="match status" value="1"/>
</dbReference>
<evidence type="ECO:0000256" key="1">
    <source>
        <dbReference type="ARBA" id="ARBA00004651"/>
    </source>
</evidence>
<evidence type="ECO:0000256" key="5">
    <source>
        <dbReference type="ARBA" id="ARBA00022989"/>
    </source>
</evidence>
<evidence type="ECO:0000256" key="2">
    <source>
        <dbReference type="ARBA" id="ARBA00008017"/>
    </source>
</evidence>
<keyword evidence="6 7" id="KW-0472">Membrane</keyword>
<dbReference type="SUPFAM" id="SSF50182">
    <property type="entry name" value="Sm-like ribonucleoproteins"/>
    <property type="match status" value="1"/>
</dbReference>
<dbReference type="GO" id="GO:0008381">
    <property type="term" value="F:mechanosensitive monoatomic ion channel activity"/>
    <property type="evidence" value="ECO:0007669"/>
    <property type="project" value="InterPro"/>
</dbReference>
<dbReference type="GO" id="GO:0005886">
    <property type="term" value="C:plasma membrane"/>
    <property type="evidence" value="ECO:0007669"/>
    <property type="project" value="UniProtKB-SubCell"/>
</dbReference>
<evidence type="ECO:0000256" key="6">
    <source>
        <dbReference type="ARBA" id="ARBA00023136"/>
    </source>
</evidence>
<dbReference type="SUPFAM" id="SSF82689">
    <property type="entry name" value="Mechanosensitive channel protein MscS (YggB), C-terminal domain"/>
    <property type="match status" value="1"/>
</dbReference>
<dbReference type="Proteomes" id="UP000255317">
    <property type="component" value="Unassembled WGS sequence"/>
</dbReference>
<feature type="transmembrane region" description="Helical" evidence="7">
    <location>
        <begin position="77"/>
        <end position="97"/>
    </location>
</feature>
<comment type="subcellular location">
    <subcellularLocation>
        <location evidence="1">Cell membrane</location>
        <topology evidence="1">Multi-pass membrane protein</topology>
    </subcellularLocation>
</comment>
<dbReference type="Gene3D" id="2.30.30.60">
    <property type="match status" value="1"/>
</dbReference>
<dbReference type="InterPro" id="IPR006685">
    <property type="entry name" value="MscS_channel_2nd"/>
</dbReference>
<evidence type="ECO:0000256" key="4">
    <source>
        <dbReference type="ARBA" id="ARBA00022692"/>
    </source>
</evidence>
<dbReference type="OrthoDB" id="1522493at2"/>
<evidence type="ECO:0000259" key="8">
    <source>
        <dbReference type="Pfam" id="PF00924"/>
    </source>
</evidence>
<dbReference type="InterPro" id="IPR045275">
    <property type="entry name" value="MscS_archaea/bacteria_type"/>
</dbReference>
<keyword evidence="5 7" id="KW-1133">Transmembrane helix</keyword>
<feature type="domain" description="Mechanosensitive ion channel MscS" evidence="8">
    <location>
        <begin position="125"/>
        <end position="190"/>
    </location>
</feature>
<dbReference type="AlphaFoldDB" id="A0A370QBT3"/>
<feature type="transmembrane region" description="Helical" evidence="7">
    <location>
        <begin position="37"/>
        <end position="57"/>
    </location>
</feature>
<evidence type="ECO:0000313" key="12">
    <source>
        <dbReference type="Proteomes" id="UP000255317"/>
    </source>
</evidence>
<feature type="domain" description="Mechanosensitive ion channel MscS C-terminal" evidence="9">
    <location>
        <begin position="198"/>
        <end position="282"/>
    </location>
</feature>
<dbReference type="Gene3D" id="1.10.287.1260">
    <property type="match status" value="1"/>
</dbReference>
<reference evidence="11 12" key="1">
    <citation type="submission" date="2018-07" db="EMBL/GenBank/DDBJ databases">
        <title>Genomic Encyclopedia of Type Strains, Phase IV (KMG-IV): sequencing the most valuable type-strain genomes for metagenomic binning, comparative biology and taxonomic classification.</title>
        <authorList>
            <person name="Goeker M."/>
        </authorList>
    </citation>
    <scope>NUCLEOTIDE SEQUENCE [LARGE SCALE GENOMIC DNA]</scope>
    <source>
        <strain evidence="11 12">DSM 101478</strain>
    </source>
</reference>
<evidence type="ECO:0000259" key="10">
    <source>
        <dbReference type="Pfam" id="PF21088"/>
    </source>
</evidence>
<evidence type="ECO:0000259" key="9">
    <source>
        <dbReference type="Pfam" id="PF21082"/>
    </source>
</evidence>
<feature type="transmembrane region" description="Helical" evidence="7">
    <location>
        <begin position="103"/>
        <end position="122"/>
    </location>
</feature>
<accession>A0A370QBT3</accession>
<dbReference type="SUPFAM" id="SSF82861">
    <property type="entry name" value="Mechanosensitive channel protein MscS (YggB), transmembrane region"/>
    <property type="match status" value="1"/>
</dbReference>
<feature type="domain" description="Mechanosensitive ion channel transmembrane helices 2/3" evidence="10">
    <location>
        <begin position="81"/>
        <end position="123"/>
    </location>
</feature>
<proteinExistence type="inferred from homology"/>
<dbReference type="InterPro" id="IPR023408">
    <property type="entry name" value="MscS_beta-dom_sf"/>
</dbReference>
<dbReference type="Pfam" id="PF21088">
    <property type="entry name" value="MS_channel_1st"/>
    <property type="match status" value="1"/>
</dbReference>
<dbReference type="InterPro" id="IPR049142">
    <property type="entry name" value="MS_channel_1st"/>
</dbReference>
<name>A0A370QBT3_9FLAO</name>
<keyword evidence="3" id="KW-1003">Cell membrane</keyword>
<evidence type="ECO:0000313" key="11">
    <source>
        <dbReference type="EMBL" id="RDK85460.1"/>
    </source>
</evidence>
<protein>
    <submittedName>
        <fullName evidence="11">Small conductance mechanosensitive channel</fullName>
    </submittedName>
</protein>
<dbReference type="InterPro" id="IPR011014">
    <property type="entry name" value="MscS_channel_TM-2"/>
</dbReference>
<dbReference type="PANTHER" id="PTHR30221:SF1">
    <property type="entry name" value="SMALL-CONDUCTANCE MECHANOSENSITIVE CHANNEL"/>
    <property type="match status" value="1"/>
</dbReference>
<dbReference type="Pfam" id="PF00924">
    <property type="entry name" value="MS_channel_2nd"/>
    <property type="match status" value="1"/>
</dbReference>
<dbReference type="EMBL" id="QRAO01000003">
    <property type="protein sequence ID" value="RDK85460.1"/>
    <property type="molecule type" value="Genomic_DNA"/>
</dbReference>
<dbReference type="RefSeq" id="WP_115123880.1">
    <property type="nucleotide sequence ID" value="NZ_QRAO01000003.1"/>
</dbReference>
<dbReference type="InterPro" id="IPR010920">
    <property type="entry name" value="LSM_dom_sf"/>
</dbReference>
<sequence length="301" mass="34104">MYSIIQQTEEDITTSKGIVATLTDTLLGWWEAFIVKLPNIAVAILVIILSFILARVFKNVLLRILRKHMENRSMRRILAKMLYACIVLIGFFLALGILNLDKALTSILAGAGVVALAIGLALQGTLSNTFSGVMLSFLPRIRIGDFVETNEHAGFVHEISLRNLVLRQPDNKYVIMPNSKFIEEPFVNYSLDTRGRVSVYCGIAYGSDLHAVKKLVLEQIEAAFPPTQGERIEFYYTEFADSSINFMVRFWIDYTKKSQMYTAQDKAILLINDLFNKHGIEIPFPIRTLKMPDLKHKPNDL</sequence>
<dbReference type="InterPro" id="IPR049278">
    <property type="entry name" value="MS_channel_C"/>
</dbReference>
<organism evidence="11 12">
    <name type="scientific">Marinirhabdus gelatinilytica</name>
    <dbReference type="NCBI Taxonomy" id="1703343"/>
    <lineage>
        <taxon>Bacteria</taxon>
        <taxon>Pseudomonadati</taxon>
        <taxon>Bacteroidota</taxon>
        <taxon>Flavobacteriia</taxon>
        <taxon>Flavobacteriales</taxon>
        <taxon>Flavobacteriaceae</taxon>
    </lineage>
</organism>